<comment type="caution">
    <text evidence="2">The sequence shown here is derived from an EMBL/GenBank/DDBJ whole genome shotgun (WGS) entry which is preliminary data.</text>
</comment>
<gene>
    <name evidence="2" type="ORF">QGN17_06190</name>
</gene>
<proteinExistence type="predicted"/>
<dbReference type="RefSeq" id="WP_281043624.1">
    <property type="nucleotide sequence ID" value="NZ_JARYGZ010000001.1"/>
</dbReference>
<dbReference type="EMBL" id="JARYGZ010000001">
    <property type="protein sequence ID" value="MDH7638314.1"/>
    <property type="molecule type" value="Genomic_DNA"/>
</dbReference>
<reference evidence="2" key="1">
    <citation type="submission" date="2023-04" db="EMBL/GenBank/DDBJ databases">
        <title>Sphingomonas sp. MAHUQ-71 isolated from rice field.</title>
        <authorList>
            <person name="Huq M.A."/>
        </authorList>
    </citation>
    <scope>NUCLEOTIDE SEQUENCE</scope>
    <source>
        <strain evidence="2">MAHUQ-71</strain>
    </source>
</reference>
<evidence type="ECO:0000313" key="2">
    <source>
        <dbReference type="EMBL" id="MDH7638314.1"/>
    </source>
</evidence>
<dbReference type="PANTHER" id="PTHR42993">
    <property type="entry name" value="MAOC-LIKE DEHYDRATASE DOMAIN-CONTAINING PROTEIN"/>
    <property type="match status" value="1"/>
</dbReference>
<dbReference type="Pfam" id="PF01575">
    <property type="entry name" value="MaoC_dehydratas"/>
    <property type="match status" value="1"/>
</dbReference>
<dbReference type="InterPro" id="IPR039375">
    <property type="entry name" value="NodN-like"/>
</dbReference>
<evidence type="ECO:0000313" key="3">
    <source>
        <dbReference type="Proteomes" id="UP001160625"/>
    </source>
</evidence>
<dbReference type="Gene3D" id="3.10.129.10">
    <property type="entry name" value="Hotdog Thioesterase"/>
    <property type="match status" value="1"/>
</dbReference>
<dbReference type="SUPFAM" id="SSF54637">
    <property type="entry name" value="Thioesterase/thiol ester dehydrase-isomerase"/>
    <property type="match status" value="1"/>
</dbReference>
<dbReference type="InterPro" id="IPR029069">
    <property type="entry name" value="HotDog_dom_sf"/>
</dbReference>
<protein>
    <submittedName>
        <fullName evidence="2">MaoC family dehydratase</fullName>
    </submittedName>
</protein>
<feature type="domain" description="MaoC-like" evidence="1">
    <location>
        <begin position="16"/>
        <end position="118"/>
    </location>
</feature>
<dbReference type="Proteomes" id="UP001160625">
    <property type="component" value="Unassembled WGS sequence"/>
</dbReference>
<evidence type="ECO:0000259" key="1">
    <source>
        <dbReference type="Pfam" id="PF01575"/>
    </source>
</evidence>
<dbReference type="PANTHER" id="PTHR42993:SF1">
    <property type="entry name" value="MAOC-LIKE DEHYDRATASE DOMAIN-CONTAINING PROTEIN"/>
    <property type="match status" value="1"/>
</dbReference>
<accession>A0ABT6N0N9</accession>
<name>A0ABT6N0N9_9SPHN</name>
<keyword evidence="3" id="KW-1185">Reference proteome</keyword>
<dbReference type="InterPro" id="IPR002539">
    <property type="entry name" value="MaoC-like_dom"/>
</dbReference>
<dbReference type="CDD" id="cd03450">
    <property type="entry name" value="NodN"/>
    <property type="match status" value="1"/>
</dbReference>
<organism evidence="2 3">
    <name type="scientific">Sphingomonas oryzagri</name>
    <dbReference type="NCBI Taxonomy" id="3042314"/>
    <lineage>
        <taxon>Bacteria</taxon>
        <taxon>Pseudomonadati</taxon>
        <taxon>Pseudomonadota</taxon>
        <taxon>Alphaproteobacteria</taxon>
        <taxon>Sphingomonadales</taxon>
        <taxon>Sphingomonadaceae</taxon>
        <taxon>Sphingomonas</taxon>
    </lineage>
</organism>
<sequence>MSEALVALRAAIGVRRMSDWLVVDQALIDRFADTTLDHQFIHVDPVRAAETPFGGTVAHGLLTLSMLPHLMSSIAQPDRPPARMGVNYGFDRVRFVHPVRSGSRIRAGATLAAIEEITPGQFQQTHDIAVEIEGEAKPALVATWLTRFFL</sequence>